<dbReference type="PROSITE" id="PS00061">
    <property type="entry name" value="ADH_SHORT"/>
    <property type="match status" value="1"/>
</dbReference>
<evidence type="ECO:0000256" key="1">
    <source>
        <dbReference type="ARBA" id="ARBA00006484"/>
    </source>
</evidence>
<dbReference type="EMBL" id="JAVRQU010000003">
    <property type="protein sequence ID" value="KAK5704907.1"/>
    <property type="molecule type" value="Genomic_DNA"/>
</dbReference>
<evidence type="ECO:0000256" key="3">
    <source>
        <dbReference type="ARBA" id="ARBA00023002"/>
    </source>
</evidence>
<gene>
    <name evidence="5" type="ORF">LTR97_002018</name>
</gene>
<protein>
    <submittedName>
        <fullName evidence="5">Uncharacterized protein</fullName>
    </submittedName>
</protein>
<dbReference type="InterPro" id="IPR036291">
    <property type="entry name" value="NAD(P)-bd_dom_sf"/>
</dbReference>
<evidence type="ECO:0000256" key="4">
    <source>
        <dbReference type="RuleBase" id="RU000363"/>
    </source>
</evidence>
<dbReference type="AlphaFoldDB" id="A0AAN8A4J3"/>
<dbReference type="InterPro" id="IPR020904">
    <property type="entry name" value="Sc_DH/Rdtase_CS"/>
</dbReference>
<keyword evidence="2" id="KW-0521">NADP</keyword>
<name>A0AAN8A4J3_9PEZI</name>
<dbReference type="PANTHER" id="PTHR43180">
    <property type="entry name" value="3-OXOACYL-(ACYL-CARRIER-PROTEIN) REDUCTASE (AFU_ORTHOLOGUE AFUA_6G11210)"/>
    <property type="match status" value="1"/>
</dbReference>
<evidence type="ECO:0000313" key="6">
    <source>
        <dbReference type="Proteomes" id="UP001310594"/>
    </source>
</evidence>
<sequence length="291" mass="31638">MSYFSISVDDARSMDGEIAIVTGGSSGIGLATVQLFLARGATVISADLQPPVVAIDSSSFSYFPLDVTSWTSLCKLFEQIYTAHGRIDIVYANAGIYSRTDLFDLKHNENDGTLQEPSKFTFQVNLFSVANQISLAAHHMVQQDPKGGNIILTASSTGYVRWEEADYASSKHGVIGLLRSTSMHAKSSALPIRINAVAPSWTRTGLVTLSEDDFQKLGVESQAPEEVARGVALLATDEERSGQCLYIRGGQAIELEEPMHAEMLKRFRLSGLGEEAERVKVMDVLMQKAVA</sequence>
<dbReference type="Gene3D" id="3.40.50.720">
    <property type="entry name" value="NAD(P)-binding Rossmann-like Domain"/>
    <property type="match status" value="1"/>
</dbReference>
<evidence type="ECO:0000313" key="5">
    <source>
        <dbReference type="EMBL" id="KAK5704907.1"/>
    </source>
</evidence>
<comment type="similarity">
    <text evidence="1 4">Belongs to the short-chain dehydrogenases/reductases (SDR) family.</text>
</comment>
<dbReference type="InterPro" id="IPR002347">
    <property type="entry name" value="SDR_fam"/>
</dbReference>
<dbReference type="GO" id="GO:0016491">
    <property type="term" value="F:oxidoreductase activity"/>
    <property type="evidence" value="ECO:0007669"/>
    <property type="project" value="UniProtKB-KW"/>
</dbReference>
<proteinExistence type="inferred from homology"/>
<comment type="caution">
    <text evidence="5">The sequence shown here is derived from an EMBL/GenBank/DDBJ whole genome shotgun (WGS) entry which is preliminary data.</text>
</comment>
<dbReference type="PANTHER" id="PTHR43180:SF10">
    <property type="entry name" value="NAD(P)-BINDING PROTEIN"/>
    <property type="match status" value="1"/>
</dbReference>
<dbReference type="Proteomes" id="UP001310594">
    <property type="component" value="Unassembled WGS sequence"/>
</dbReference>
<organism evidence="5 6">
    <name type="scientific">Elasticomyces elasticus</name>
    <dbReference type="NCBI Taxonomy" id="574655"/>
    <lineage>
        <taxon>Eukaryota</taxon>
        <taxon>Fungi</taxon>
        <taxon>Dikarya</taxon>
        <taxon>Ascomycota</taxon>
        <taxon>Pezizomycotina</taxon>
        <taxon>Dothideomycetes</taxon>
        <taxon>Dothideomycetidae</taxon>
        <taxon>Mycosphaerellales</taxon>
        <taxon>Teratosphaeriaceae</taxon>
        <taxon>Elasticomyces</taxon>
    </lineage>
</organism>
<keyword evidence="3" id="KW-0560">Oxidoreductase</keyword>
<dbReference type="PRINTS" id="PR00080">
    <property type="entry name" value="SDRFAMILY"/>
</dbReference>
<dbReference type="Pfam" id="PF00106">
    <property type="entry name" value="adh_short"/>
    <property type="match status" value="1"/>
</dbReference>
<evidence type="ECO:0000256" key="2">
    <source>
        <dbReference type="ARBA" id="ARBA00022857"/>
    </source>
</evidence>
<dbReference type="PRINTS" id="PR00081">
    <property type="entry name" value="GDHRDH"/>
</dbReference>
<reference evidence="5" key="1">
    <citation type="submission" date="2023-08" db="EMBL/GenBank/DDBJ databases">
        <title>Black Yeasts Isolated from many extreme environments.</title>
        <authorList>
            <person name="Coleine C."/>
            <person name="Stajich J.E."/>
            <person name="Selbmann L."/>
        </authorList>
    </citation>
    <scope>NUCLEOTIDE SEQUENCE</scope>
    <source>
        <strain evidence="5">CCFEE 5810</strain>
    </source>
</reference>
<dbReference type="SUPFAM" id="SSF51735">
    <property type="entry name" value="NAD(P)-binding Rossmann-fold domains"/>
    <property type="match status" value="1"/>
</dbReference>
<accession>A0AAN8A4J3</accession>